<accession>A0A853JJS7</accession>
<dbReference type="InterPro" id="IPR001387">
    <property type="entry name" value="Cro/C1-type_HTH"/>
</dbReference>
<dbReference type="Proteomes" id="UP000586254">
    <property type="component" value="Unassembled WGS sequence"/>
</dbReference>
<organism evidence="2 3">
    <name type="scientific">Eubacterium callanderi</name>
    <dbReference type="NCBI Taxonomy" id="53442"/>
    <lineage>
        <taxon>Bacteria</taxon>
        <taxon>Bacillati</taxon>
        <taxon>Bacillota</taxon>
        <taxon>Clostridia</taxon>
        <taxon>Eubacteriales</taxon>
        <taxon>Eubacteriaceae</taxon>
        <taxon>Eubacterium</taxon>
    </lineage>
</organism>
<sequence length="62" mass="7155">MYERYASLRDKYNITDYKVSKDTGVSTATLSSWKSGAYTPKIDKLKTLADYFGVPIEYFLED</sequence>
<evidence type="ECO:0000259" key="1">
    <source>
        <dbReference type="PROSITE" id="PS50943"/>
    </source>
</evidence>
<reference evidence="2 3" key="1">
    <citation type="submission" date="2020-07" db="EMBL/GenBank/DDBJ databases">
        <title>Organ Donor 1.</title>
        <authorList>
            <person name="Marsh A.J."/>
            <person name="Azcarate-Peril M.A."/>
        </authorList>
    </citation>
    <scope>NUCLEOTIDE SEQUENCE [LARGE SCALE GENOMIC DNA]</scope>
    <source>
        <strain evidence="2 3">AMC0717</strain>
    </source>
</reference>
<dbReference type="GO" id="GO:0003677">
    <property type="term" value="F:DNA binding"/>
    <property type="evidence" value="ECO:0007669"/>
    <property type="project" value="InterPro"/>
</dbReference>
<protein>
    <submittedName>
        <fullName evidence="2">Helix-turn-helix transcriptional regulator</fullName>
    </submittedName>
</protein>
<feature type="domain" description="HTH cro/C1-type" evidence="1">
    <location>
        <begin position="8"/>
        <end position="59"/>
    </location>
</feature>
<name>A0A853JJS7_9FIRM</name>
<dbReference type="SUPFAM" id="SSF47413">
    <property type="entry name" value="lambda repressor-like DNA-binding domains"/>
    <property type="match status" value="1"/>
</dbReference>
<dbReference type="InterPro" id="IPR010982">
    <property type="entry name" value="Lambda_DNA-bd_dom_sf"/>
</dbReference>
<proteinExistence type="predicted"/>
<dbReference type="AlphaFoldDB" id="A0A853JJS7"/>
<dbReference type="EMBL" id="JACCKS010000001">
    <property type="protein sequence ID" value="NZA36832.1"/>
    <property type="molecule type" value="Genomic_DNA"/>
</dbReference>
<gene>
    <name evidence="2" type="ORF">H0N91_01435</name>
</gene>
<dbReference type="SMART" id="SM00530">
    <property type="entry name" value="HTH_XRE"/>
    <property type="match status" value="1"/>
</dbReference>
<dbReference type="Pfam" id="PF01381">
    <property type="entry name" value="HTH_3"/>
    <property type="match status" value="1"/>
</dbReference>
<evidence type="ECO:0000313" key="2">
    <source>
        <dbReference type="EMBL" id="NZA36832.1"/>
    </source>
</evidence>
<dbReference type="Gene3D" id="1.10.260.40">
    <property type="entry name" value="lambda repressor-like DNA-binding domains"/>
    <property type="match status" value="1"/>
</dbReference>
<dbReference type="RefSeq" id="WP_154557299.1">
    <property type="nucleotide sequence ID" value="NZ_JACCKS010000001.1"/>
</dbReference>
<dbReference type="CDD" id="cd00093">
    <property type="entry name" value="HTH_XRE"/>
    <property type="match status" value="1"/>
</dbReference>
<evidence type="ECO:0000313" key="3">
    <source>
        <dbReference type="Proteomes" id="UP000586254"/>
    </source>
</evidence>
<comment type="caution">
    <text evidence="2">The sequence shown here is derived from an EMBL/GenBank/DDBJ whole genome shotgun (WGS) entry which is preliminary data.</text>
</comment>
<dbReference type="PROSITE" id="PS50943">
    <property type="entry name" value="HTH_CROC1"/>
    <property type="match status" value="1"/>
</dbReference>